<dbReference type="PANTHER" id="PTHR12468:SF2">
    <property type="entry name" value="GPI MANNOSYLTRANSFERASE 2"/>
    <property type="match status" value="1"/>
</dbReference>
<evidence type="ECO:0000313" key="12">
    <source>
        <dbReference type="EMBL" id="GGK12377.1"/>
    </source>
</evidence>
<feature type="compositionally biased region" description="Basic and acidic residues" evidence="10">
    <location>
        <begin position="1"/>
        <end position="12"/>
    </location>
</feature>
<dbReference type="GO" id="GO:0000009">
    <property type="term" value="F:alpha-1,6-mannosyltransferase activity"/>
    <property type="evidence" value="ECO:0007669"/>
    <property type="project" value="InterPro"/>
</dbReference>
<feature type="transmembrane region" description="Helical" evidence="11">
    <location>
        <begin position="437"/>
        <end position="459"/>
    </location>
</feature>
<feature type="transmembrane region" description="Helical" evidence="11">
    <location>
        <begin position="388"/>
        <end position="406"/>
    </location>
</feature>
<dbReference type="InterPro" id="IPR007315">
    <property type="entry name" value="PIG-V/Gpi18"/>
</dbReference>
<name>A0A8J3BLG7_9ACTN</name>
<feature type="transmembrane region" description="Helical" evidence="11">
    <location>
        <begin position="210"/>
        <end position="243"/>
    </location>
</feature>
<evidence type="ECO:0000256" key="4">
    <source>
        <dbReference type="ARBA" id="ARBA00022676"/>
    </source>
</evidence>
<feature type="transmembrane region" description="Helical" evidence="11">
    <location>
        <begin position="412"/>
        <end position="430"/>
    </location>
</feature>
<evidence type="ECO:0000256" key="7">
    <source>
        <dbReference type="ARBA" id="ARBA00022824"/>
    </source>
</evidence>
<feature type="transmembrane region" description="Helical" evidence="11">
    <location>
        <begin position="128"/>
        <end position="158"/>
    </location>
</feature>
<feature type="compositionally biased region" description="Low complexity" evidence="10">
    <location>
        <begin position="24"/>
        <end position="35"/>
    </location>
</feature>
<keyword evidence="8 11" id="KW-1133">Transmembrane helix</keyword>
<dbReference type="UniPathway" id="UPA00196"/>
<evidence type="ECO:0000256" key="1">
    <source>
        <dbReference type="ARBA" id="ARBA00004477"/>
    </source>
</evidence>
<comment type="caution">
    <text evidence="12">The sequence shown here is derived from an EMBL/GenBank/DDBJ whole genome shotgun (WGS) entry which is preliminary data.</text>
</comment>
<keyword evidence="4" id="KW-0328">Glycosyltransferase</keyword>
<dbReference type="GO" id="GO:0006506">
    <property type="term" value="P:GPI anchor biosynthetic process"/>
    <property type="evidence" value="ECO:0007669"/>
    <property type="project" value="UniProtKB-UniPathway"/>
</dbReference>
<keyword evidence="3" id="KW-0337">GPI-anchor biosynthesis</keyword>
<feature type="transmembrane region" description="Helical" evidence="11">
    <location>
        <begin position="54"/>
        <end position="72"/>
    </location>
</feature>
<organism evidence="12 13">
    <name type="scientific">Pilimelia terevasa</name>
    <dbReference type="NCBI Taxonomy" id="53372"/>
    <lineage>
        <taxon>Bacteria</taxon>
        <taxon>Bacillati</taxon>
        <taxon>Actinomycetota</taxon>
        <taxon>Actinomycetes</taxon>
        <taxon>Micromonosporales</taxon>
        <taxon>Micromonosporaceae</taxon>
        <taxon>Pilimelia</taxon>
    </lineage>
</organism>
<proteinExistence type="predicted"/>
<feature type="transmembrane region" description="Helical" evidence="11">
    <location>
        <begin position="361"/>
        <end position="381"/>
    </location>
</feature>
<evidence type="ECO:0000256" key="11">
    <source>
        <dbReference type="SAM" id="Phobius"/>
    </source>
</evidence>
<dbReference type="GO" id="GO:0004376">
    <property type="term" value="F:GPI mannosyltransferase activity"/>
    <property type="evidence" value="ECO:0007669"/>
    <property type="project" value="InterPro"/>
</dbReference>
<reference evidence="12" key="1">
    <citation type="journal article" date="2014" name="Int. J. Syst. Evol. Microbiol.">
        <title>Complete genome sequence of Corynebacterium casei LMG S-19264T (=DSM 44701T), isolated from a smear-ripened cheese.</title>
        <authorList>
            <consortium name="US DOE Joint Genome Institute (JGI-PGF)"/>
            <person name="Walter F."/>
            <person name="Albersmeier A."/>
            <person name="Kalinowski J."/>
            <person name="Ruckert C."/>
        </authorList>
    </citation>
    <scope>NUCLEOTIDE SEQUENCE</scope>
    <source>
        <strain evidence="12">JCM 3091</strain>
    </source>
</reference>
<keyword evidence="13" id="KW-1185">Reference proteome</keyword>
<keyword evidence="7" id="KW-0256">Endoplasmic reticulum</keyword>
<dbReference type="Proteomes" id="UP000662200">
    <property type="component" value="Unassembled WGS sequence"/>
</dbReference>
<dbReference type="RefSeq" id="WP_189112149.1">
    <property type="nucleotide sequence ID" value="NZ_BMQC01000001.1"/>
</dbReference>
<evidence type="ECO:0000256" key="9">
    <source>
        <dbReference type="ARBA" id="ARBA00023136"/>
    </source>
</evidence>
<gene>
    <name evidence="12" type="ORF">GCM10010124_01110</name>
</gene>
<reference evidence="12" key="2">
    <citation type="submission" date="2020-09" db="EMBL/GenBank/DDBJ databases">
        <authorList>
            <person name="Sun Q."/>
            <person name="Ohkuma M."/>
        </authorList>
    </citation>
    <scope>NUCLEOTIDE SEQUENCE</scope>
    <source>
        <strain evidence="12">JCM 3091</strain>
    </source>
</reference>
<feature type="region of interest" description="Disordered" evidence="10">
    <location>
        <begin position="1"/>
        <end position="35"/>
    </location>
</feature>
<dbReference type="EMBL" id="BMQC01000001">
    <property type="protein sequence ID" value="GGK12377.1"/>
    <property type="molecule type" value="Genomic_DNA"/>
</dbReference>
<evidence type="ECO:0000256" key="8">
    <source>
        <dbReference type="ARBA" id="ARBA00022989"/>
    </source>
</evidence>
<feature type="region of interest" description="Disordered" evidence="10">
    <location>
        <begin position="252"/>
        <end position="280"/>
    </location>
</feature>
<evidence type="ECO:0000313" key="13">
    <source>
        <dbReference type="Proteomes" id="UP000662200"/>
    </source>
</evidence>
<evidence type="ECO:0000256" key="3">
    <source>
        <dbReference type="ARBA" id="ARBA00022502"/>
    </source>
</evidence>
<feature type="transmembrane region" description="Helical" evidence="11">
    <location>
        <begin position="170"/>
        <end position="190"/>
    </location>
</feature>
<evidence type="ECO:0000256" key="10">
    <source>
        <dbReference type="SAM" id="MobiDB-lite"/>
    </source>
</evidence>
<evidence type="ECO:0000256" key="6">
    <source>
        <dbReference type="ARBA" id="ARBA00022692"/>
    </source>
</evidence>
<comment type="pathway">
    <text evidence="2">Glycolipid biosynthesis; glycosylphosphatidylinositol-anchor biosynthesis.</text>
</comment>
<keyword evidence="5" id="KW-0808">Transferase</keyword>
<dbReference type="AlphaFoldDB" id="A0A8J3BLG7"/>
<feature type="transmembrane region" description="Helical" evidence="11">
    <location>
        <begin position="304"/>
        <end position="323"/>
    </location>
</feature>
<comment type="subcellular location">
    <subcellularLocation>
        <location evidence="1">Endoplasmic reticulum membrane</location>
        <topology evidence="1">Multi-pass membrane protein</topology>
    </subcellularLocation>
</comment>
<evidence type="ECO:0000256" key="5">
    <source>
        <dbReference type="ARBA" id="ARBA00022679"/>
    </source>
</evidence>
<sequence length="461" mass="46979">MGRFRRTGERTLVEQAATADRRAPAGAAAPPAGTRGGRAWAVARRASRTVGPALLVYAAVRVAALAALAVWADRRGVDLGAVLGERFDAAWFAGIAADGYDHGVPAEAGGPRLSNLAFFPLYPGLVRLAALLPGVGTGAAGVLVAGLCALAAAAGIFLVGRELRGRRVGLLLVALWAALPHAVVQQMAYSESLFTALAAFTLYALLRGRWLTAAALCVAAGLTRSTAVALIAAVGVAAALAVWQHLRTPPSGVPHPGGASPAGGAPPAGGDPSAGGVSRAGGAARGWGDVLRAVRRGAVPWRPVLAVLVAPLGWLGYLAWVGARLGRWDGWFAVQERWGSRLDGGWYTARYAARALTAPSVAVTVAVVTAVLAVALVCAAVLRAPAPVLTYALVSLALVLATAGYYPVKARLLLPAFPLLLPLAAVLARAGTRARAVALAAAVAGTAWFGGYVTLVWTFSP</sequence>
<dbReference type="PANTHER" id="PTHR12468">
    <property type="entry name" value="GPI MANNOSYLTRANSFERASE 2"/>
    <property type="match status" value="1"/>
</dbReference>
<protein>
    <submittedName>
        <fullName evidence="12">Membrane protein</fullName>
    </submittedName>
</protein>
<keyword evidence="9 11" id="KW-0472">Membrane</keyword>
<accession>A0A8J3BLG7</accession>
<feature type="compositionally biased region" description="Low complexity" evidence="10">
    <location>
        <begin position="254"/>
        <end position="280"/>
    </location>
</feature>
<keyword evidence="6 11" id="KW-0812">Transmembrane</keyword>
<evidence type="ECO:0000256" key="2">
    <source>
        <dbReference type="ARBA" id="ARBA00004687"/>
    </source>
</evidence>
<dbReference type="GO" id="GO:0016020">
    <property type="term" value="C:membrane"/>
    <property type="evidence" value="ECO:0007669"/>
    <property type="project" value="GOC"/>
</dbReference>